<dbReference type="InterPro" id="IPR052400">
    <property type="entry name" value="Zn2-C6_fungal_TF"/>
</dbReference>
<comment type="caution">
    <text evidence="7">The sequence shown here is derived from an EMBL/GenBank/DDBJ whole genome shotgun (WGS) entry which is preliminary data.</text>
</comment>
<keyword evidence="8" id="KW-1185">Reference proteome</keyword>
<dbReference type="GO" id="GO:0000981">
    <property type="term" value="F:DNA-binding transcription factor activity, RNA polymerase II-specific"/>
    <property type="evidence" value="ECO:0007669"/>
    <property type="project" value="InterPro"/>
</dbReference>
<dbReference type="RefSeq" id="XP_056498627.1">
    <property type="nucleotide sequence ID" value="XM_056647076.1"/>
</dbReference>
<proteinExistence type="predicted"/>
<evidence type="ECO:0000256" key="2">
    <source>
        <dbReference type="ARBA" id="ARBA00023125"/>
    </source>
</evidence>
<dbReference type="InterPro" id="IPR036864">
    <property type="entry name" value="Zn2-C6_fun-type_DNA-bd_sf"/>
</dbReference>
<dbReference type="SMART" id="SM00066">
    <property type="entry name" value="GAL4"/>
    <property type="match status" value="1"/>
</dbReference>
<keyword evidence="2" id="KW-0238">DNA-binding</keyword>
<dbReference type="AlphaFoldDB" id="A0A9W9NR70"/>
<dbReference type="Pfam" id="PF11951">
    <property type="entry name" value="Fungal_trans_2"/>
    <property type="match status" value="1"/>
</dbReference>
<dbReference type="InterPro" id="IPR001138">
    <property type="entry name" value="Zn2Cys6_DnaBD"/>
</dbReference>
<organism evidence="7 8">
    <name type="scientific">Penicillium citrinum</name>
    <dbReference type="NCBI Taxonomy" id="5077"/>
    <lineage>
        <taxon>Eukaryota</taxon>
        <taxon>Fungi</taxon>
        <taxon>Dikarya</taxon>
        <taxon>Ascomycota</taxon>
        <taxon>Pezizomycotina</taxon>
        <taxon>Eurotiomycetes</taxon>
        <taxon>Eurotiomycetidae</taxon>
        <taxon>Eurotiales</taxon>
        <taxon>Aspergillaceae</taxon>
        <taxon>Penicillium</taxon>
    </lineage>
</organism>
<dbReference type="PANTHER" id="PTHR47657:SF10">
    <property type="entry name" value="ZN(II)2CYS6 TRANSCRIPTION FACTOR (EUROFUNG)"/>
    <property type="match status" value="1"/>
</dbReference>
<dbReference type="GeneID" id="81386243"/>
<keyword evidence="4" id="KW-0539">Nucleus</keyword>
<protein>
    <recommendedName>
        <fullName evidence="6">Zn(2)-C6 fungal-type domain-containing protein</fullName>
    </recommendedName>
</protein>
<dbReference type="Gene3D" id="4.10.240.10">
    <property type="entry name" value="Zn(2)-C6 fungal-type DNA-binding domain"/>
    <property type="match status" value="1"/>
</dbReference>
<reference evidence="7" key="2">
    <citation type="journal article" date="2023" name="IMA Fungus">
        <title>Comparative genomic study of the Penicillium genus elucidates a diverse pangenome and 15 lateral gene transfer events.</title>
        <authorList>
            <person name="Petersen C."/>
            <person name="Sorensen T."/>
            <person name="Nielsen M.R."/>
            <person name="Sondergaard T.E."/>
            <person name="Sorensen J.L."/>
            <person name="Fitzpatrick D.A."/>
            <person name="Frisvad J.C."/>
            <person name="Nielsen K.L."/>
        </authorList>
    </citation>
    <scope>NUCLEOTIDE SEQUENCE</scope>
    <source>
        <strain evidence="7">IBT 23319</strain>
    </source>
</reference>
<evidence type="ECO:0000256" key="3">
    <source>
        <dbReference type="ARBA" id="ARBA00023163"/>
    </source>
</evidence>
<reference evidence="7" key="1">
    <citation type="submission" date="2022-11" db="EMBL/GenBank/DDBJ databases">
        <authorList>
            <person name="Petersen C."/>
        </authorList>
    </citation>
    <scope>NUCLEOTIDE SEQUENCE</scope>
    <source>
        <strain evidence="7">IBT 23319</strain>
    </source>
</reference>
<dbReference type="GO" id="GO:0003677">
    <property type="term" value="F:DNA binding"/>
    <property type="evidence" value="ECO:0007669"/>
    <property type="project" value="UniProtKB-KW"/>
</dbReference>
<dbReference type="PROSITE" id="PS00463">
    <property type="entry name" value="ZN2_CY6_FUNGAL_1"/>
    <property type="match status" value="1"/>
</dbReference>
<gene>
    <name evidence="7" type="ORF">N7469_008158</name>
</gene>
<dbReference type="Proteomes" id="UP001147733">
    <property type="component" value="Unassembled WGS sequence"/>
</dbReference>
<dbReference type="PANTHER" id="PTHR47657">
    <property type="entry name" value="STEROL REGULATORY ELEMENT-BINDING PROTEIN ECM22"/>
    <property type="match status" value="1"/>
</dbReference>
<dbReference type="GO" id="GO:0008270">
    <property type="term" value="F:zinc ion binding"/>
    <property type="evidence" value="ECO:0007669"/>
    <property type="project" value="InterPro"/>
</dbReference>
<dbReference type="SUPFAM" id="SSF57701">
    <property type="entry name" value="Zn2/Cys6 DNA-binding domain"/>
    <property type="match status" value="1"/>
</dbReference>
<keyword evidence="3" id="KW-0804">Transcription</keyword>
<dbReference type="EMBL" id="JAPQKT010000007">
    <property type="protein sequence ID" value="KAJ5224655.1"/>
    <property type="molecule type" value="Genomic_DNA"/>
</dbReference>
<dbReference type="OrthoDB" id="3546279at2759"/>
<evidence type="ECO:0000259" key="6">
    <source>
        <dbReference type="PROSITE" id="PS50048"/>
    </source>
</evidence>
<feature type="compositionally biased region" description="Polar residues" evidence="5">
    <location>
        <begin position="76"/>
        <end position="85"/>
    </location>
</feature>
<evidence type="ECO:0000256" key="5">
    <source>
        <dbReference type="SAM" id="MobiDB-lite"/>
    </source>
</evidence>
<evidence type="ECO:0000313" key="8">
    <source>
        <dbReference type="Proteomes" id="UP001147733"/>
    </source>
</evidence>
<feature type="compositionally biased region" description="Basic residues" evidence="5">
    <location>
        <begin position="11"/>
        <end position="22"/>
    </location>
</feature>
<feature type="domain" description="Zn(2)-C6 fungal-type" evidence="6">
    <location>
        <begin position="25"/>
        <end position="55"/>
    </location>
</feature>
<dbReference type="Pfam" id="PF00172">
    <property type="entry name" value="Zn_clus"/>
    <property type="match status" value="1"/>
</dbReference>
<dbReference type="CDD" id="cd00067">
    <property type="entry name" value="GAL4"/>
    <property type="match status" value="1"/>
</dbReference>
<dbReference type="InterPro" id="IPR021858">
    <property type="entry name" value="Fun_TF"/>
</dbReference>
<evidence type="ECO:0000256" key="4">
    <source>
        <dbReference type="ARBA" id="ARBA00023242"/>
    </source>
</evidence>
<feature type="region of interest" description="Disordered" evidence="5">
    <location>
        <begin position="1"/>
        <end position="27"/>
    </location>
</feature>
<feature type="region of interest" description="Disordered" evidence="5">
    <location>
        <begin position="57"/>
        <end position="92"/>
    </location>
</feature>
<name>A0A9W9NR70_PENCI</name>
<evidence type="ECO:0000256" key="1">
    <source>
        <dbReference type="ARBA" id="ARBA00023015"/>
    </source>
</evidence>
<evidence type="ECO:0000313" key="7">
    <source>
        <dbReference type="EMBL" id="KAJ5224655.1"/>
    </source>
</evidence>
<sequence length="511" mass="57158">MDDLPAENQRALKRHRARHTKSRNGCYPCKSRRVKCDELQPACGTCSSRGETCYYPSPRISAKKQPRSRREEAGSNDASLSTESLAPSDGRPSFGSVPLAEINATLPAIFSTQSSRGQRDLNMNDLKLLQFYHSHTAGKMSLHTRKALVWKQIIPELASKNVYLMHLLLALAGIHMITHQHEYVTTRYIEDTDKVDLTIIVEHHQRGLQGFREEIPYISPSNAESIFSGSLLLVAFAFASLKVQELNPLAVPPREMTISMGSPSSTKDILRLNWLHLNRGVSSVIGEQWYTLKSSRLRQMVVLPNTDETGKELEYDAPSSRLSHCSQRLVKFAEGARQAVANLRASLNVFDSAENNISSGWETSTSQHSEAGASDWVVEANSGAIDVLDKAYARITNVLSYTVTESPASHEIQLDFEDAAILSWPIDLPSQFLASLERSEHDNLHGFSLIILAHLFLINTLFDTWFMRGSFEREILKVNALIESLHESHLSAFMLWPNEVVKLPLAYVSTS</sequence>
<accession>A0A9W9NR70</accession>
<keyword evidence="1" id="KW-0805">Transcription regulation</keyword>
<dbReference type="PROSITE" id="PS50048">
    <property type="entry name" value="ZN2_CY6_FUNGAL_2"/>
    <property type="match status" value="1"/>
</dbReference>